<keyword evidence="2" id="KW-1185">Reference proteome</keyword>
<dbReference type="Proteomes" id="UP001498398">
    <property type="component" value="Unassembled WGS sequence"/>
</dbReference>
<protein>
    <recommendedName>
        <fullName evidence="3">Secreted protein</fullName>
    </recommendedName>
</protein>
<dbReference type="EMBL" id="JBANRG010000031">
    <property type="protein sequence ID" value="KAK7451216.1"/>
    <property type="molecule type" value="Genomic_DNA"/>
</dbReference>
<proteinExistence type="predicted"/>
<name>A0ABR1J5K1_9AGAR</name>
<evidence type="ECO:0000313" key="1">
    <source>
        <dbReference type="EMBL" id="KAK7451216.1"/>
    </source>
</evidence>
<accession>A0ABR1J5K1</accession>
<gene>
    <name evidence="1" type="ORF">VKT23_012552</name>
</gene>
<reference evidence="1 2" key="1">
    <citation type="submission" date="2024-01" db="EMBL/GenBank/DDBJ databases">
        <title>A draft genome for the cacao thread blight pathogen Marasmiellus scandens.</title>
        <authorList>
            <person name="Baruah I.K."/>
            <person name="Leung J."/>
            <person name="Bukari Y."/>
            <person name="Amoako-Attah I."/>
            <person name="Meinhardt L.W."/>
            <person name="Bailey B.A."/>
            <person name="Cohen S.P."/>
        </authorList>
    </citation>
    <scope>NUCLEOTIDE SEQUENCE [LARGE SCALE GENOMIC DNA]</scope>
    <source>
        <strain evidence="1 2">GH-19</strain>
    </source>
</reference>
<evidence type="ECO:0000313" key="2">
    <source>
        <dbReference type="Proteomes" id="UP001498398"/>
    </source>
</evidence>
<evidence type="ECO:0008006" key="3">
    <source>
        <dbReference type="Google" id="ProtNLM"/>
    </source>
</evidence>
<comment type="caution">
    <text evidence="1">The sequence shown here is derived from an EMBL/GenBank/DDBJ whole genome shotgun (WGS) entry which is preliminary data.</text>
</comment>
<organism evidence="1 2">
    <name type="scientific">Marasmiellus scandens</name>
    <dbReference type="NCBI Taxonomy" id="2682957"/>
    <lineage>
        <taxon>Eukaryota</taxon>
        <taxon>Fungi</taxon>
        <taxon>Dikarya</taxon>
        <taxon>Basidiomycota</taxon>
        <taxon>Agaricomycotina</taxon>
        <taxon>Agaricomycetes</taxon>
        <taxon>Agaricomycetidae</taxon>
        <taxon>Agaricales</taxon>
        <taxon>Marasmiineae</taxon>
        <taxon>Omphalotaceae</taxon>
        <taxon>Marasmiellus</taxon>
    </lineage>
</organism>
<sequence>MPYGRFSALFFIGATQQCAGGRGIFGRMRFWPYVQSSGSSAIEDRIGSMIFARFWGVGSTSGL</sequence>